<dbReference type="Pfam" id="PF03372">
    <property type="entry name" value="Exo_endo_phos"/>
    <property type="match status" value="1"/>
</dbReference>
<dbReference type="GO" id="GO:0003824">
    <property type="term" value="F:catalytic activity"/>
    <property type="evidence" value="ECO:0007669"/>
    <property type="project" value="InterPro"/>
</dbReference>
<dbReference type="RefSeq" id="WP_316558330.1">
    <property type="nucleotide sequence ID" value="NZ_CP131059.1"/>
</dbReference>
<proteinExistence type="predicted"/>
<feature type="domain" description="Endonuclease/exonuclease/phosphatase" evidence="1">
    <location>
        <begin position="14"/>
        <end position="233"/>
    </location>
</feature>
<evidence type="ECO:0000259" key="1">
    <source>
        <dbReference type="Pfam" id="PF03372"/>
    </source>
</evidence>
<dbReference type="AlphaFoldDB" id="A0AA96ZU16"/>
<dbReference type="Gene3D" id="3.60.10.10">
    <property type="entry name" value="Endonuclease/exonuclease/phosphatase"/>
    <property type="match status" value="1"/>
</dbReference>
<sequence length="338" mass="38595">MKAKVTGCEILKIVSWNCSYGRFPEKFEQIVKLAEADVYIIQECPNPNSEEISNLLKKFGIQKPLWVGHKSRDGTSGLGIFVKNDRNFSELEHDIDDGNLRYYLFCKVDDLNILGIWAHTTEKGYYSPYLREYLEKNEQRIDNNCVIAGDLNLDMKPENGRIADVNAIYKLLDEKGLISAYHKQTGESFGKETEKTLHKNGPSTHIDYVFAANEKIKYAELGQTKDWISYSDHVPLLVSLETSNVKNTSDKPIVNTDNIVTNSDVKNESIGFKTKTVSSKQIKTRSSDSDAVKRGLELIEQNGVAYYYIKGYSRKYQAKTPATLRKDDKEWGIERFEE</sequence>
<dbReference type="EMBL" id="CP131059">
    <property type="protein sequence ID" value="WNY23317.1"/>
    <property type="molecule type" value="Genomic_DNA"/>
</dbReference>
<dbReference type="KEGG" id="mehf:MmiHf6_06220"/>
<organism evidence="2 3">
    <name type="scientific">Methanimicrococcus hongohii</name>
    <dbReference type="NCBI Taxonomy" id="3028295"/>
    <lineage>
        <taxon>Archaea</taxon>
        <taxon>Methanobacteriati</taxon>
        <taxon>Methanobacteriota</taxon>
        <taxon>Stenosarchaea group</taxon>
        <taxon>Methanomicrobia</taxon>
        <taxon>Methanosarcinales</taxon>
        <taxon>Methanosarcinaceae</taxon>
        <taxon>Methanimicrococcus</taxon>
    </lineage>
</organism>
<dbReference type="GeneID" id="85195126"/>
<dbReference type="SUPFAM" id="SSF56219">
    <property type="entry name" value="DNase I-like"/>
    <property type="match status" value="1"/>
</dbReference>
<keyword evidence="3" id="KW-1185">Reference proteome</keyword>
<accession>A0AA96ZU16</accession>
<name>A0AA96ZU16_9EURY</name>
<protein>
    <recommendedName>
        <fullName evidence="1">Endonuclease/exonuclease/phosphatase domain-containing protein</fullName>
    </recommendedName>
</protein>
<dbReference type="Proteomes" id="UP001302978">
    <property type="component" value="Chromosome"/>
</dbReference>
<gene>
    <name evidence="2" type="ORF">MmiHf6_06220</name>
</gene>
<dbReference type="InterPro" id="IPR036691">
    <property type="entry name" value="Endo/exonu/phosph_ase_sf"/>
</dbReference>
<dbReference type="InterPro" id="IPR005135">
    <property type="entry name" value="Endo/exonuclease/phosphatase"/>
</dbReference>
<evidence type="ECO:0000313" key="2">
    <source>
        <dbReference type="EMBL" id="WNY23317.1"/>
    </source>
</evidence>
<reference evidence="2 3" key="1">
    <citation type="submission" date="2023-07" db="EMBL/GenBank/DDBJ databases">
        <title>Closed genoem sequence of Methanomicrococcus sp. Hf6.</title>
        <authorList>
            <person name="Poehlein A."/>
            <person name="Protasov E."/>
            <person name="Platt K."/>
            <person name="Reeh H."/>
            <person name="Daniel R."/>
            <person name="Brune A."/>
        </authorList>
    </citation>
    <scope>NUCLEOTIDE SEQUENCE [LARGE SCALE GENOMIC DNA]</scope>
    <source>
        <strain evidence="2 3">Hf6</strain>
    </source>
</reference>
<evidence type="ECO:0000313" key="3">
    <source>
        <dbReference type="Proteomes" id="UP001302978"/>
    </source>
</evidence>